<protein>
    <submittedName>
        <fullName evidence="1">Uncharacterized protein</fullName>
    </submittedName>
</protein>
<sequence length="53" mass="6040">MYAVICCESPSDHVDLFSWLMCSLPQLNPLFGPQIPSHIVRVLQREWPPVTGM</sequence>
<evidence type="ECO:0000313" key="1">
    <source>
        <dbReference type="EMBL" id="VDP96454.1"/>
    </source>
</evidence>
<keyword evidence="2" id="KW-1185">Reference proteome</keyword>
<dbReference type="Proteomes" id="UP000272942">
    <property type="component" value="Unassembled WGS sequence"/>
</dbReference>
<evidence type="ECO:0000313" key="2">
    <source>
        <dbReference type="Proteomes" id="UP000272942"/>
    </source>
</evidence>
<dbReference type="OrthoDB" id="1508846at2759"/>
<dbReference type="EMBL" id="UZAN01079466">
    <property type="protein sequence ID" value="VDP96454.1"/>
    <property type="molecule type" value="Genomic_DNA"/>
</dbReference>
<gene>
    <name evidence="1" type="ORF">ECPE_LOCUS18485</name>
</gene>
<name>A0A3P8ITU3_9TREM</name>
<proteinExistence type="predicted"/>
<reference evidence="1 2" key="1">
    <citation type="submission" date="2018-11" db="EMBL/GenBank/DDBJ databases">
        <authorList>
            <consortium name="Pathogen Informatics"/>
        </authorList>
    </citation>
    <scope>NUCLEOTIDE SEQUENCE [LARGE SCALE GENOMIC DNA]</scope>
    <source>
        <strain evidence="1 2">Egypt</strain>
    </source>
</reference>
<dbReference type="AlphaFoldDB" id="A0A3P8ITU3"/>
<organism evidence="1 2">
    <name type="scientific">Echinostoma caproni</name>
    <dbReference type="NCBI Taxonomy" id="27848"/>
    <lineage>
        <taxon>Eukaryota</taxon>
        <taxon>Metazoa</taxon>
        <taxon>Spiralia</taxon>
        <taxon>Lophotrochozoa</taxon>
        <taxon>Platyhelminthes</taxon>
        <taxon>Trematoda</taxon>
        <taxon>Digenea</taxon>
        <taxon>Plagiorchiida</taxon>
        <taxon>Echinostomata</taxon>
        <taxon>Echinostomatoidea</taxon>
        <taxon>Echinostomatidae</taxon>
        <taxon>Echinostoma</taxon>
    </lineage>
</organism>
<accession>A0A3P8ITU3</accession>